<dbReference type="AlphaFoldDB" id="A0AAD8PSQ1"/>
<evidence type="ECO:0000313" key="3">
    <source>
        <dbReference type="Proteomes" id="UP001230504"/>
    </source>
</evidence>
<reference evidence="2" key="1">
    <citation type="submission" date="2021-06" db="EMBL/GenBank/DDBJ databases">
        <title>Comparative genomics, transcriptomics and evolutionary studies reveal genomic signatures of adaptation to plant cell wall in hemibiotrophic fungi.</title>
        <authorList>
            <consortium name="DOE Joint Genome Institute"/>
            <person name="Baroncelli R."/>
            <person name="Diaz J.F."/>
            <person name="Benocci T."/>
            <person name="Peng M."/>
            <person name="Battaglia E."/>
            <person name="Haridas S."/>
            <person name="Andreopoulos W."/>
            <person name="Labutti K."/>
            <person name="Pangilinan J."/>
            <person name="Floch G.L."/>
            <person name="Makela M.R."/>
            <person name="Henrissat B."/>
            <person name="Grigoriev I.V."/>
            <person name="Crouch J.A."/>
            <person name="De Vries R.P."/>
            <person name="Sukno S.A."/>
            <person name="Thon M.R."/>
        </authorList>
    </citation>
    <scope>NUCLEOTIDE SEQUENCE</scope>
    <source>
        <strain evidence="2">CBS 125086</strain>
    </source>
</reference>
<dbReference type="Proteomes" id="UP001230504">
    <property type="component" value="Unassembled WGS sequence"/>
</dbReference>
<sequence length="212" mass="23915">MMRERHRGERHGERQRTRGWTVCYQVWPATRTPSGSNGFAGAFPAFLSRPPAAFPPRRVMDGHQGLYYVLRRRTPGFQASTTGFVAACVERSRQSTAVRSLEVHLLLESREAVLRACKPHFRQPQHLSETEGGRVPKWRRRKGKGKKPPYHKAHGQENVREEENTDRCKLYAESWVEAHEGRTGKVSLSLSLASLVGGSLARHHAMLAGMAP</sequence>
<evidence type="ECO:0000313" key="2">
    <source>
        <dbReference type="EMBL" id="KAK1580053.1"/>
    </source>
</evidence>
<feature type="region of interest" description="Disordered" evidence="1">
    <location>
        <begin position="124"/>
        <end position="164"/>
    </location>
</feature>
<organism evidence="2 3">
    <name type="scientific">Colletotrichum navitas</name>
    <dbReference type="NCBI Taxonomy" id="681940"/>
    <lineage>
        <taxon>Eukaryota</taxon>
        <taxon>Fungi</taxon>
        <taxon>Dikarya</taxon>
        <taxon>Ascomycota</taxon>
        <taxon>Pezizomycotina</taxon>
        <taxon>Sordariomycetes</taxon>
        <taxon>Hypocreomycetidae</taxon>
        <taxon>Glomerellales</taxon>
        <taxon>Glomerellaceae</taxon>
        <taxon>Colletotrichum</taxon>
        <taxon>Colletotrichum graminicola species complex</taxon>
    </lineage>
</organism>
<protein>
    <submittedName>
        <fullName evidence="2">Uncharacterized protein</fullName>
    </submittedName>
</protein>
<dbReference type="RefSeq" id="XP_060411121.1">
    <property type="nucleotide sequence ID" value="XM_060552384.1"/>
</dbReference>
<keyword evidence="3" id="KW-1185">Reference proteome</keyword>
<evidence type="ECO:0000256" key="1">
    <source>
        <dbReference type="SAM" id="MobiDB-lite"/>
    </source>
</evidence>
<name>A0AAD8PSQ1_9PEZI</name>
<dbReference type="GeneID" id="85436624"/>
<comment type="caution">
    <text evidence="2">The sequence shown here is derived from an EMBL/GenBank/DDBJ whole genome shotgun (WGS) entry which is preliminary data.</text>
</comment>
<dbReference type="EMBL" id="JAHLJV010000059">
    <property type="protein sequence ID" value="KAK1580053.1"/>
    <property type="molecule type" value="Genomic_DNA"/>
</dbReference>
<accession>A0AAD8PSQ1</accession>
<gene>
    <name evidence="2" type="ORF">LY79DRAFT_318357</name>
</gene>
<proteinExistence type="predicted"/>
<feature type="compositionally biased region" description="Basic and acidic residues" evidence="1">
    <location>
        <begin position="154"/>
        <end position="164"/>
    </location>
</feature>
<feature type="compositionally biased region" description="Basic residues" evidence="1">
    <location>
        <begin position="136"/>
        <end position="153"/>
    </location>
</feature>